<evidence type="ECO:0000256" key="1">
    <source>
        <dbReference type="SAM" id="Phobius"/>
    </source>
</evidence>
<sequence>FQLLFIIIIIIIGRTMATVQTLNYISQQLNTYWSLFMLFFGIIGCLWNILICRHHSFRYSSYCTYVFIGSVTSLIHSYCLVQNSTLYCTVHITLSCLVASAIDRFSSTCRQIKWPSLSSIDTARQI</sequence>
<keyword evidence="1" id="KW-0812">Transmembrane</keyword>
<evidence type="ECO:0000313" key="4">
    <source>
        <dbReference type="Proteomes" id="UP000663862"/>
    </source>
</evidence>
<organism evidence="3 4">
    <name type="scientific">Rotaria socialis</name>
    <dbReference type="NCBI Taxonomy" id="392032"/>
    <lineage>
        <taxon>Eukaryota</taxon>
        <taxon>Metazoa</taxon>
        <taxon>Spiralia</taxon>
        <taxon>Gnathifera</taxon>
        <taxon>Rotifera</taxon>
        <taxon>Eurotatoria</taxon>
        <taxon>Bdelloidea</taxon>
        <taxon>Philodinida</taxon>
        <taxon>Philodinidae</taxon>
        <taxon>Rotaria</taxon>
    </lineage>
</organism>
<proteinExistence type="predicted"/>
<reference evidence="3" key="1">
    <citation type="submission" date="2021-02" db="EMBL/GenBank/DDBJ databases">
        <authorList>
            <person name="Nowell W R."/>
        </authorList>
    </citation>
    <scope>NUCLEOTIDE SEQUENCE</scope>
</reference>
<protein>
    <submittedName>
        <fullName evidence="3">Uncharacterized protein</fullName>
    </submittedName>
</protein>
<comment type="caution">
    <text evidence="3">The sequence shown here is derived from an EMBL/GenBank/DDBJ whole genome shotgun (WGS) entry which is preliminary data.</text>
</comment>
<feature type="signal peptide" evidence="2">
    <location>
        <begin position="1"/>
        <end position="17"/>
    </location>
</feature>
<gene>
    <name evidence="3" type="ORF">TSG867_LOCUS17236</name>
</gene>
<dbReference type="AlphaFoldDB" id="A0A820SJZ4"/>
<feature type="non-terminal residue" evidence="3">
    <location>
        <position position="1"/>
    </location>
</feature>
<feature type="chain" id="PRO_5032332196" evidence="2">
    <location>
        <begin position="18"/>
        <end position="126"/>
    </location>
</feature>
<dbReference type="EMBL" id="CAJOBQ010001092">
    <property type="protein sequence ID" value="CAF4454127.1"/>
    <property type="molecule type" value="Genomic_DNA"/>
</dbReference>
<keyword evidence="2" id="KW-0732">Signal</keyword>
<dbReference type="Proteomes" id="UP000663862">
    <property type="component" value="Unassembled WGS sequence"/>
</dbReference>
<evidence type="ECO:0000313" key="3">
    <source>
        <dbReference type="EMBL" id="CAF4454127.1"/>
    </source>
</evidence>
<keyword evidence="1" id="KW-1133">Transmembrane helix</keyword>
<evidence type="ECO:0000256" key="2">
    <source>
        <dbReference type="SAM" id="SignalP"/>
    </source>
</evidence>
<accession>A0A820SJZ4</accession>
<name>A0A820SJZ4_9BILA</name>
<keyword evidence="1" id="KW-0472">Membrane</keyword>
<feature type="transmembrane region" description="Helical" evidence="1">
    <location>
        <begin position="33"/>
        <end position="52"/>
    </location>
</feature>